<feature type="domain" description="FAD-binding" evidence="1">
    <location>
        <begin position="121"/>
        <end position="340"/>
    </location>
</feature>
<protein>
    <submittedName>
        <fullName evidence="2">2-polyprenyl-6-methoxyphenol hydroxylase-like FAD-dependent oxidoreductase</fullName>
    </submittedName>
</protein>
<evidence type="ECO:0000313" key="2">
    <source>
        <dbReference type="EMBL" id="MBB4764680.1"/>
    </source>
</evidence>
<dbReference type="InterPro" id="IPR036188">
    <property type="entry name" value="FAD/NAD-bd_sf"/>
</dbReference>
<evidence type="ECO:0000259" key="1">
    <source>
        <dbReference type="Pfam" id="PF01494"/>
    </source>
</evidence>
<dbReference type="Pfam" id="PF13450">
    <property type="entry name" value="NAD_binding_8"/>
    <property type="match status" value="1"/>
</dbReference>
<dbReference type="Proteomes" id="UP000578112">
    <property type="component" value="Unassembled WGS sequence"/>
</dbReference>
<dbReference type="InterPro" id="IPR002938">
    <property type="entry name" value="FAD-bd"/>
</dbReference>
<reference evidence="2 3" key="1">
    <citation type="submission" date="2020-08" db="EMBL/GenBank/DDBJ databases">
        <title>Sequencing the genomes of 1000 actinobacteria strains.</title>
        <authorList>
            <person name="Klenk H.-P."/>
        </authorList>
    </citation>
    <scope>NUCLEOTIDE SEQUENCE [LARGE SCALE GENOMIC DNA]</scope>
    <source>
        <strain evidence="2 3">DSM 43149</strain>
    </source>
</reference>
<evidence type="ECO:0000313" key="3">
    <source>
        <dbReference type="Proteomes" id="UP000578112"/>
    </source>
</evidence>
<sequence>MARILILGAGLGGLATAMLLARDRHEVIVVERDPAGPPPPADTDTAWNDWQRRGVNQFRLPHFMLPRWWQQVRELLPEAGDALRAAGARQVNLIEALPVERRGPIRPGDERFDTVTARRPVLEAVLSAAAEAAGVTIRRGVTVTGLATDGHSRVPRVTGVLTADGIAISADLTVDCGGRRSALRSWLQAIGARAPIEERSDSGFVYHCRHFRSRTGGQPAMLTNLLQHYDSLSAITLPGDNGTWSVVLATASRDKALRCLREPARWHAAVARYPLVEHWADGEPISGVDVLAGIEDRYRRLVADGDPVATGVVAVGDAWACTNPSVGRGASMALIQARLLRDLLRETDPADHDKLARRFDEASTQVVEPLYRATVWNDRHRLAEMAADAAGAPYRTDDPQWPVSKALLAAGLVDPDLARGYTSVAAFIATPDEVLGAPGVVDRVVALGMGAAQYPQPGPARGELLAAIA</sequence>
<dbReference type="PANTHER" id="PTHR42685:SF22">
    <property type="entry name" value="CONDITIONED MEDIUM FACTOR RECEPTOR 1"/>
    <property type="match status" value="1"/>
</dbReference>
<keyword evidence="3" id="KW-1185">Reference proteome</keyword>
<proteinExistence type="predicted"/>
<dbReference type="EMBL" id="JACHNH010000001">
    <property type="protein sequence ID" value="MBB4764680.1"/>
    <property type="molecule type" value="Genomic_DNA"/>
</dbReference>
<comment type="caution">
    <text evidence="2">The sequence shown here is derived from an EMBL/GenBank/DDBJ whole genome shotgun (WGS) entry which is preliminary data.</text>
</comment>
<organism evidence="2 3">
    <name type="scientific">Actinoplanes digitatis</name>
    <dbReference type="NCBI Taxonomy" id="1868"/>
    <lineage>
        <taxon>Bacteria</taxon>
        <taxon>Bacillati</taxon>
        <taxon>Actinomycetota</taxon>
        <taxon>Actinomycetes</taxon>
        <taxon>Micromonosporales</taxon>
        <taxon>Micromonosporaceae</taxon>
        <taxon>Actinoplanes</taxon>
    </lineage>
</organism>
<accession>A0A7W7I1I7</accession>
<dbReference type="GO" id="GO:0071949">
    <property type="term" value="F:FAD binding"/>
    <property type="evidence" value="ECO:0007669"/>
    <property type="project" value="InterPro"/>
</dbReference>
<dbReference type="PRINTS" id="PR00420">
    <property type="entry name" value="RNGMNOXGNASE"/>
</dbReference>
<dbReference type="PANTHER" id="PTHR42685">
    <property type="entry name" value="GERANYLGERANYL DIPHOSPHATE REDUCTASE"/>
    <property type="match status" value="1"/>
</dbReference>
<dbReference type="SUPFAM" id="SSF51905">
    <property type="entry name" value="FAD/NAD(P)-binding domain"/>
    <property type="match status" value="1"/>
</dbReference>
<dbReference type="AlphaFoldDB" id="A0A7W7I1I7"/>
<dbReference type="InterPro" id="IPR050407">
    <property type="entry name" value="Geranylgeranyl_reductase"/>
</dbReference>
<dbReference type="RefSeq" id="WP_184995838.1">
    <property type="nucleotide sequence ID" value="NZ_BOMK01000003.1"/>
</dbReference>
<dbReference type="Gene3D" id="3.50.50.60">
    <property type="entry name" value="FAD/NAD(P)-binding domain"/>
    <property type="match status" value="2"/>
</dbReference>
<gene>
    <name evidence="2" type="ORF">BJ971_005236</name>
</gene>
<name>A0A7W7I1I7_9ACTN</name>
<dbReference type="Pfam" id="PF01494">
    <property type="entry name" value="FAD_binding_3"/>
    <property type="match status" value="1"/>
</dbReference>